<accession>A0A3P6SE41</accession>
<dbReference type="Proteomes" id="UP000271889">
    <property type="component" value="Unassembled WGS sequence"/>
</dbReference>
<dbReference type="Gene3D" id="1.50.10.20">
    <property type="match status" value="1"/>
</dbReference>
<dbReference type="GO" id="GO:0003824">
    <property type="term" value="F:catalytic activity"/>
    <property type="evidence" value="ECO:0007669"/>
    <property type="project" value="InterPro"/>
</dbReference>
<name>A0A3P6SE41_CYLGO</name>
<dbReference type="InterPro" id="IPR008930">
    <property type="entry name" value="Terpenoid_cyclase/PrenylTrfase"/>
</dbReference>
<dbReference type="InterPro" id="IPR052482">
    <property type="entry name" value="mtLSU_mL37"/>
</dbReference>
<dbReference type="AlphaFoldDB" id="A0A3P6SE41"/>
<evidence type="ECO:0000313" key="4">
    <source>
        <dbReference type="Proteomes" id="UP000271889"/>
    </source>
</evidence>
<dbReference type="PANTHER" id="PTHR15889">
    <property type="entry name" value="MITOCHONDRIAL RIBOSOMAL PROTEIN L37"/>
    <property type="match status" value="1"/>
</dbReference>
<dbReference type="PANTHER" id="PTHR15889:SF2">
    <property type="entry name" value="LARGE RIBOSOMAL SUBUNIT PROTEIN ML37"/>
    <property type="match status" value="1"/>
</dbReference>
<keyword evidence="1" id="KW-0677">Repeat</keyword>
<reference evidence="3 4" key="1">
    <citation type="submission" date="2018-11" db="EMBL/GenBank/DDBJ databases">
        <authorList>
            <consortium name="Pathogen Informatics"/>
        </authorList>
    </citation>
    <scope>NUCLEOTIDE SEQUENCE [LARGE SCALE GENOMIC DNA]</scope>
</reference>
<dbReference type="EMBL" id="UYRV01018956">
    <property type="protein sequence ID" value="VDK65365.1"/>
    <property type="molecule type" value="Genomic_DNA"/>
</dbReference>
<gene>
    <name evidence="3" type="ORF">CGOC_LOCUS6011</name>
</gene>
<proteinExistence type="predicted"/>
<sequence>MVARLQAPSLHTLLWSREQDQKYPWTKEQNAANAILHTFGAAVAEATRRGERRDLKRHPVVVKGVQLVNGNMDIVTMQLNTLSLEENDPIKNVVWVEKVNAFSVILFPLQFMSEQLILQKHVKFLIRHLNVFPEQYCTLDTNRLTLLFFAVSALDLLGELDNLLTEERRTSIIDWIYRLQVTSGRYLFA</sequence>
<organism evidence="3 4">
    <name type="scientific">Cylicostephanus goldi</name>
    <name type="common">Nematode worm</name>
    <dbReference type="NCBI Taxonomy" id="71465"/>
    <lineage>
        <taxon>Eukaryota</taxon>
        <taxon>Metazoa</taxon>
        <taxon>Ecdysozoa</taxon>
        <taxon>Nematoda</taxon>
        <taxon>Chromadorea</taxon>
        <taxon>Rhabditida</taxon>
        <taxon>Rhabditina</taxon>
        <taxon>Rhabditomorpha</taxon>
        <taxon>Strongyloidea</taxon>
        <taxon>Strongylidae</taxon>
        <taxon>Cylicostephanus</taxon>
    </lineage>
</organism>
<dbReference type="SUPFAM" id="SSF48239">
    <property type="entry name" value="Terpenoid cyclases/Protein prenyltransferases"/>
    <property type="match status" value="1"/>
</dbReference>
<dbReference type="InterPro" id="IPR001330">
    <property type="entry name" value="Prenyltrans"/>
</dbReference>
<evidence type="ECO:0000256" key="1">
    <source>
        <dbReference type="ARBA" id="ARBA00022737"/>
    </source>
</evidence>
<evidence type="ECO:0000259" key="2">
    <source>
        <dbReference type="Pfam" id="PF00432"/>
    </source>
</evidence>
<feature type="domain" description="Prenyltransferase alpha-alpha toroid" evidence="2">
    <location>
        <begin position="118"/>
        <end position="186"/>
    </location>
</feature>
<dbReference type="OrthoDB" id="24893at2759"/>
<keyword evidence="4" id="KW-1185">Reference proteome</keyword>
<dbReference type="Pfam" id="PF00432">
    <property type="entry name" value="Prenyltrans"/>
    <property type="match status" value="1"/>
</dbReference>
<evidence type="ECO:0000313" key="3">
    <source>
        <dbReference type="EMBL" id="VDK65365.1"/>
    </source>
</evidence>
<protein>
    <recommendedName>
        <fullName evidence="2">Prenyltransferase alpha-alpha toroid domain-containing protein</fullName>
    </recommendedName>
</protein>
<dbReference type="GO" id="GO:0005739">
    <property type="term" value="C:mitochondrion"/>
    <property type="evidence" value="ECO:0007669"/>
    <property type="project" value="TreeGrafter"/>
</dbReference>